<feature type="transmembrane region" description="Helical" evidence="2">
    <location>
        <begin position="69"/>
        <end position="87"/>
    </location>
</feature>
<comment type="caution">
    <text evidence="3">The sequence shown here is derived from an EMBL/GenBank/DDBJ whole genome shotgun (WGS) entry which is preliminary data.</text>
</comment>
<dbReference type="InterPro" id="IPR035166">
    <property type="entry name" value="DUF5336"/>
</dbReference>
<evidence type="ECO:0000313" key="3">
    <source>
        <dbReference type="EMBL" id="OZM74962.1"/>
    </source>
</evidence>
<reference evidence="3 4" key="1">
    <citation type="submission" date="2017-07" db="EMBL/GenBank/DDBJ databases">
        <title>Amycolatopsis antarcticus sp. nov., isolated from the surface of an Antarcticus brown macroalga.</title>
        <authorList>
            <person name="Wang J."/>
            <person name="Leiva S."/>
            <person name="Huang J."/>
            <person name="Huang Y."/>
        </authorList>
    </citation>
    <scope>NUCLEOTIDE SEQUENCE [LARGE SCALE GENOMIC DNA]</scope>
    <source>
        <strain evidence="3 4">AU-G6</strain>
    </source>
</reference>
<feature type="transmembrane region" description="Helical" evidence="2">
    <location>
        <begin position="153"/>
        <end position="173"/>
    </location>
</feature>
<proteinExistence type="predicted"/>
<evidence type="ECO:0000313" key="4">
    <source>
        <dbReference type="Proteomes" id="UP000242444"/>
    </source>
</evidence>
<keyword evidence="2" id="KW-0472">Membrane</keyword>
<evidence type="ECO:0000256" key="2">
    <source>
        <dbReference type="SAM" id="Phobius"/>
    </source>
</evidence>
<feature type="region of interest" description="Disordered" evidence="1">
    <location>
        <begin position="184"/>
        <end position="209"/>
    </location>
</feature>
<dbReference type="Pfam" id="PF17270">
    <property type="entry name" value="DUF5336"/>
    <property type="match status" value="1"/>
</dbReference>
<evidence type="ECO:0008006" key="5">
    <source>
        <dbReference type="Google" id="ProtNLM"/>
    </source>
</evidence>
<dbReference type="AlphaFoldDB" id="A0A263D8X9"/>
<accession>A0A263D8X9</accession>
<feature type="compositionally biased region" description="Pro residues" evidence="1">
    <location>
        <begin position="199"/>
        <end position="209"/>
    </location>
</feature>
<keyword evidence="2" id="KW-0812">Transmembrane</keyword>
<dbReference type="RefSeq" id="WP_094860743.1">
    <property type="nucleotide sequence ID" value="NZ_NKYE01000001.1"/>
</dbReference>
<keyword evidence="4" id="KW-1185">Reference proteome</keyword>
<keyword evidence="2" id="KW-1133">Transmembrane helix</keyword>
<feature type="transmembrane region" description="Helical" evidence="2">
    <location>
        <begin position="130"/>
        <end position="147"/>
    </location>
</feature>
<feature type="compositionally biased region" description="Gly residues" evidence="1">
    <location>
        <begin position="7"/>
        <end position="28"/>
    </location>
</feature>
<dbReference type="EMBL" id="NKYE01000001">
    <property type="protein sequence ID" value="OZM74962.1"/>
    <property type="molecule type" value="Genomic_DNA"/>
</dbReference>
<protein>
    <recommendedName>
        <fullName evidence="5">34 kDa antigenic protein</fullName>
    </recommendedName>
</protein>
<feature type="transmembrane region" description="Helical" evidence="2">
    <location>
        <begin position="99"/>
        <end position="118"/>
    </location>
</feature>
<organism evidence="3 4">
    <name type="scientific">Amycolatopsis antarctica</name>
    <dbReference type="NCBI Taxonomy" id="1854586"/>
    <lineage>
        <taxon>Bacteria</taxon>
        <taxon>Bacillati</taxon>
        <taxon>Actinomycetota</taxon>
        <taxon>Actinomycetes</taxon>
        <taxon>Pseudonocardiales</taxon>
        <taxon>Pseudonocardiaceae</taxon>
        <taxon>Amycolatopsis</taxon>
    </lineage>
</organism>
<name>A0A263D8X9_9PSEU</name>
<feature type="region of interest" description="Disordered" evidence="1">
    <location>
        <begin position="1"/>
        <end position="62"/>
    </location>
</feature>
<dbReference type="InParanoid" id="A0A263D8X9"/>
<dbReference type="Proteomes" id="UP000242444">
    <property type="component" value="Unassembled WGS sequence"/>
</dbReference>
<gene>
    <name evidence="3" type="ORF">CFN78_01810</name>
</gene>
<evidence type="ECO:0000256" key="1">
    <source>
        <dbReference type="SAM" id="MobiDB-lite"/>
    </source>
</evidence>
<sequence length="209" mass="20820">MTFPGSGQPGGGQGPGQPGGGHGPGQPGQGFAPHSGGFPQQGPSAQYGTPYGQPQPPAPSGSSPSFTKILLFVVAGLGLANLFLGFAPIGGETNFFEGFGWIPALSLLAGFGVVPALLPGGQKAGIWPPAFALAAFLPFLFTIFFVGSLGAGGIILIITLLAQAAVAVVAFLFETGIMKQSAPAPQQYGQPGGAFPPSGGYPPQGPYRG</sequence>